<dbReference type="SUPFAM" id="SSF54556">
    <property type="entry name" value="Chitinase insertion domain"/>
    <property type="match status" value="1"/>
</dbReference>
<dbReference type="Proteomes" id="UP000292052">
    <property type="component" value="Unassembled WGS sequence"/>
</dbReference>
<dbReference type="InterPro" id="IPR001223">
    <property type="entry name" value="Glyco_hydro18_cat"/>
</dbReference>
<dbReference type="STRING" id="1661398.A0A482VKS8"/>
<keyword evidence="4 5" id="KW-0326">Glycosidase</keyword>
<comment type="caution">
    <text evidence="9">The sequence shown here is derived from an EMBL/GenBank/DDBJ whole genome shotgun (WGS) entry which is preliminary data.</text>
</comment>
<keyword evidence="1" id="KW-0732">Signal</keyword>
<feature type="domain" description="GH18" evidence="8">
    <location>
        <begin position="101"/>
        <end position="465"/>
    </location>
</feature>
<evidence type="ECO:0000313" key="9">
    <source>
        <dbReference type="EMBL" id="RZC33216.1"/>
    </source>
</evidence>
<dbReference type="AlphaFoldDB" id="A0A482VKS8"/>
<dbReference type="GO" id="GO:0005975">
    <property type="term" value="P:carbohydrate metabolic process"/>
    <property type="evidence" value="ECO:0007669"/>
    <property type="project" value="InterPro"/>
</dbReference>
<dbReference type="InterPro" id="IPR050314">
    <property type="entry name" value="Glycosyl_Hydrlase_18"/>
</dbReference>
<sequence length="469" mass="54134">MTDVYSGHSQFILLTDNRRRWFDGRTVFLITVISLPIIVFCGIYTIILKNNESLLYPKSYGKVPSLWTNRAKIYTNHPKTYPKNNEIHLFGAKTFNQIDDFKLVCYYNFPTDDFNTLQPKNIDPFLCTHINVGFANVYNNTLTLDVSQLEILKSVVGLKKINNKLKILISVGGAGNDTGFAEMVLNHATRKLFIKSVLEHVKIYDVDGVDLDWEFPNQEPHHDKYQRMHFTQLLEEFRATINKQTRHKFMVTIAAAAPPFLVDNCYDVSYINQFVDFISVMSYDYHFYSKITPFTGLNSPLFQSSQDKGYFTNLNINYTTHYWILKGMSRDKIIIGLPTYGHTFRLTNNHNNGLYAPARGYGRLGSDGFVDYTQTCKFLSMNQISPVFDMEARSPYATKASEWISFENEQSLSFKAEYVRDQQLGGAMIYSLNTDDHMGACKIDPNIHNEPFPLTKKVREILDRNYSLF</sequence>
<dbReference type="PROSITE" id="PS51910">
    <property type="entry name" value="GH18_2"/>
    <property type="match status" value="1"/>
</dbReference>
<evidence type="ECO:0000256" key="5">
    <source>
        <dbReference type="RuleBase" id="RU000489"/>
    </source>
</evidence>
<dbReference type="OrthoDB" id="76388at2759"/>
<dbReference type="PANTHER" id="PTHR11177:SF390">
    <property type="entry name" value="CHITINASE 11"/>
    <property type="match status" value="1"/>
</dbReference>
<dbReference type="InterPro" id="IPR001579">
    <property type="entry name" value="Glyco_hydro_18_chit_AS"/>
</dbReference>
<evidence type="ECO:0000256" key="1">
    <source>
        <dbReference type="ARBA" id="ARBA00022729"/>
    </source>
</evidence>
<dbReference type="SMART" id="SM00636">
    <property type="entry name" value="Glyco_18"/>
    <property type="match status" value="1"/>
</dbReference>
<keyword evidence="3" id="KW-0325">Glycoprotein</keyword>
<feature type="transmembrane region" description="Helical" evidence="7">
    <location>
        <begin position="27"/>
        <end position="47"/>
    </location>
</feature>
<dbReference type="GO" id="GO:0005576">
    <property type="term" value="C:extracellular region"/>
    <property type="evidence" value="ECO:0007669"/>
    <property type="project" value="TreeGrafter"/>
</dbReference>
<keyword evidence="7" id="KW-0472">Membrane</keyword>
<accession>A0A482VKS8</accession>
<dbReference type="InterPro" id="IPR011583">
    <property type="entry name" value="Chitinase_II/V-like_cat"/>
</dbReference>
<name>A0A482VKS8_ASBVE</name>
<evidence type="ECO:0000313" key="10">
    <source>
        <dbReference type="Proteomes" id="UP000292052"/>
    </source>
</evidence>
<dbReference type="GO" id="GO:0004568">
    <property type="term" value="F:chitinase activity"/>
    <property type="evidence" value="ECO:0007669"/>
    <property type="project" value="UniProtKB-ARBA"/>
</dbReference>
<dbReference type="GO" id="GO:0006032">
    <property type="term" value="P:chitin catabolic process"/>
    <property type="evidence" value="ECO:0007669"/>
    <property type="project" value="UniProtKB-ARBA"/>
</dbReference>
<evidence type="ECO:0000256" key="4">
    <source>
        <dbReference type="ARBA" id="ARBA00023295"/>
    </source>
</evidence>
<keyword evidence="7" id="KW-1133">Transmembrane helix</keyword>
<dbReference type="Pfam" id="PF00704">
    <property type="entry name" value="Glyco_hydro_18"/>
    <property type="match status" value="1"/>
</dbReference>
<dbReference type="Gene3D" id="3.20.20.80">
    <property type="entry name" value="Glycosidases"/>
    <property type="match status" value="1"/>
</dbReference>
<protein>
    <submittedName>
        <fullName evidence="9">Chitinase-3-like protein 2</fullName>
    </submittedName>
</protein>
<proteinExistence type="inferred from homology"/>
<dbReference type="SUPFAM" id="SSF51445">
    <property type="entry name" value="(Trans)glycosidases"/>
    <property type="match status" value="1"/>
</dbReference>
<gene>
    <name evidence="9" type="ORF">BDFB_001134</name>
</gene>
<comment type="similarity">
    <text evidence="6">Belongs to the glycosyl hydrolase 18 family.</text>
</comment>
<evidence type="ECO:0000256" key="2">
    <source>
        <dbReference type="ARBA" id="ARBA00022801"/>
    </source>
</evidence>
<evidence type="ECO:0000256" key="7">
    <source>
        <dbReference type="SAM" id="Phobius"/>
    </source>
</evidence>
<dbReference type="GO" id="GO:0008061">
    <property type="term" value="F:chitin binding"/>
    <property type="evidence" value="ECO:0007669"/>
    <property type="project" value="InterPro"/>
</dbReference>
<keyword evidence="7" id="KW-0812">Transmembrane</keyword>
<keyword evidence="2 5" id="KW-0378">Hydrolase</keyword>
<dbReference type="FunFam" id="3.10.50.10:FF:000003">
    <property type="entry name" value="Class V chitinase CHIT5b"/>
    <property type="match status" value="1"/>
</dbReference>
<dbReference type="PANTHER" id="PTHR11177">
    <property type="entry name" value="CHITINASE"/>
    <property type="match status" value="1"/>
</dbReference>
<evidence type="ECO:0000256" key="6">
    <source>
        <dbReference type="RuleBase" id="RU004453"/>
    </source>
</evidence>
<dbReference type="InterPro" id="IPR017853">
    <property type="entry name" value="GH"/>
</dbReference>
<keyword evidence="10" id="KW-1185">Reference proteome</keyword>
<reference evidence="9 10" key="1">
    <citation type="submission" date="2017-03" db="EMBL/GenBank/DDBJ databases">
        <title>Genome of the blue death feigning beetle - Asbolus verrucosus.</title>
        <authorList>
            <person name="Rider S.D."/>
        </authorList>
    </citation>
    <scope>NUCLEOTIDE SEQUENCE [LARGE SCALE GENOMIC DNA]</scope>
    <source>
        <strain evidence="9">Butters</strain>
        <tissue evidence="9">Head and leg muscle</tissue>
    </source>
</reference>
<dbReference type="Gene3D" id="3.10.50.10">
    <property type="match status" value="1"/>
</dbReference>
<evidence type="ECO:0000256" key="3">
    <source>
        <dbReference type="ARBA" id="ARBA00023180"/>
    </source>
</evidence>
<organism evidence="9 10">
    <name type="scientific">Asbolus verrucosus</name>
    <name type="common">Desert ironclad beetle</name>
    <dbReference type="NCBI Taxonomy" id="1661398"/>
    <lineage>
        <taxon>Eukaryota</taxon>
        <taxon>Metazoa</taxon>
        <taxon>Ecdysozoa</taxon>
        <taxon>Arthropoda</taxon>
        <taxon>Hexapoda</taxon>
        <taxon>Insecta</taxon>
        <taxon>Pterygota</taxon>
        <taxon>Neoptera</taxon>
        <taxon>Endopterygota</taxon>
        <taxon>Coleoptera</taxon>
        <taxon>Polyphaga</taxon>
        <taxon>Cucujiformia</taxon>
        <taxon>Tenebrionidae</taxon>
        <taxon>Pimeliinae</taxon>
        <taxon>Asbolus</taxon>
    </lineage>
</organism>
<dbReference type="PROSITE" id="PS01095">
    <property type="entry name" value="GH18_1"/>
    <property type="match status" value="1"/>
</dbReference>
<dbReference type="EMBL" id="QDEB01090792">
    <property type="protein sequence ID" value="RZC33216.1"/>
    <property type="molecule type" value="Genomic_DNA"/>
</dbReference>
<evidence type="ECO:0000259" key="8">
    <source>
        <dbReference type="PROSITE" id="PS51910"/>
    </source>
</evidence>
<dbReference type="InterPro" id="IPR029070">
    <property type="entry name" value="Chitinase_insertion_sf"/>
</dbReference>